<protein>
    <recommendedName>
        <fullName evidence="5">RxLR effector candidate protein</fullName>
    </recommendedName>
</protein>
<evidence type="ECO:0000256" key="1">
    <source>
        <dbReference type="SAM" id="MobiDB-lite"/>
    </source>
</evidence>
<keyword evidence="2" id="KW-0472">Membrane</keyword>
<evidence type="ECO:0000313" key="3">
    <source>
        <dbReference type="EMBL" id="CAI5739847.1"/>
    </source>
</evidence>
<dbReference type="AlphaFoldDB" id="A0AAV0USC6"/>
<feature type="region of interest" description="Disordered" evidence="1">
    <location>
        <begin position="14"/>
        <end position="46"/>
    </location>
</feature>
<evidence type="ECO:0000256" key="2">
    <source>
        <dbReference type="SAM" id="Phobius"/>
    </source>
</evidence>
<dbReference type="Proteomes" id="UP001162031">
    <property type="component" value="Unassembled WGS sequence"/>
</dbReference>
<feature type="compositionally biased region" description="Low complexity" evidence="1">
    <location>
        <begin position="19"/>
        <end position="46"/>
    </location>
</feature>
<feature type="transmembrane region" description="Helical" evidence="2">
    <location>
        <begin position="191"/>
        <end position="215"/>
    </location>
</feature>
<feature type="region of interest" description="Disordered" evidence="1">
    <location>
        <begin position="126"/>
        <end position="160"/>
    </location>
</feature>
<reference evidence="3" key="1">
    <citation type="submission" date="2022-12" db="EMBL/GenBank/DDBJ databases">
        <authorList>
            <person name="Webb A."/>
        </authorList>
    </citation>
    <scope>NUCLEOTIDE SEQUENCE</scope>
    <source>
        <strain evidence="3">Hp1</strain>
    </source>
</reference>
<name>A0AAV0USC6_HYABA</name>
<dbReference type="EMBL" id="CANTFL010001429">
    <property type="protein sequence ID" value="CAI5739847.1"/>
    <property type="molecule type" value="Genomic_DNA"/>
</dbReference>
<feature type="region of interest" description="Disordered" evidence="1">
    <location>
        <begin position="221"/>
        <end position="254"/>
    </location>
</feature>
<keyword evidence="2" id="KW-1133">Transmembrane helix</keyword>
<gene>
    <name evidence="3" type="ORF">HBR001_LOCUS7963</name>
</gene>
<organism evidence="3 4">
    <name type="scientific">Hyaloperonospora brassicae</name>
    <name type="common">Brassica downy mildew</name>
    <name type="synonym">Peronospora brassicae</name>
    <dbReference type="NCBI Taxonomy" id="162125"/>
    <lineage>
        <taxon>Eukaryota</taxon>
        <taxon>Sar</taxon>
        <taxon>Stramenopiles</taxon>
        <taxon>Oomycota</taxon>
        <taxon>Peronosporomycetes</taxon>
        <taxon>Peronosporales</taxon>
        <taxon>Peronosporaceae</taxon>
        <taxon>Hyaloperonospora</taxon>
    </lineage>
</organism>
<sequence length="297" mass="31684">MFWSAAMDLKTQRPLSRPSYGSFSTRAASSSIPSSGNSSSSSSNSFYIPQSIPEHQLVSQFTSPVAAAPDSRRGLVEEYVEGPRTALARTRALLQHSGDTQTALKQLLRGSSNVVSTTNLARTAARTSTLLDSDGARQPLLLKPRANEEPNPQEDSEEHNYWMQELERRRAGLRRSRRRTCMAARTATSPFRVGVVMLSVPLVLVLGFVVFVVLFGQALDASSSSGPSGGVGMKQEASDGGEAHGLSVEVTTRETSATVAARAEAVADENGSFGRKLSAVVTDPSGLRGVQEDTGVQ</sequence>
<evidence type="ECO:0000313" key="4">
    <source>
        <dbReference type="Proteomes" id="UP001162031"/>
    </source>
</evidence>
<proteinExistence type="predicted"/>
<accession>A0AAV0USC6</accession>
<keyword evidence="4" id="KW-1185">Reference proteome</keyword>
<keyword evidence="2" id="KW-0812">Transmembrane</keyword>
<evidence type="ECO:0008006" key="5">
    <source>
        <dbReference type="Google" id="ProtNLM"/>
    </source>
</evidence>
<comment type="caution">
    <text evidence="3">The sequence shown here is derived from an EMBL/GenBank/DDBJ whole genome shotgun (WGS) entry which is preliminary data.</text>
</comment>